<name>A0A970B5D2_9GAMM</name>
<comment type="caution">
    <text evidence="2">The sequence shown here is derived from an EMBL/GenBank/DDBJ whole genome shotgun (WGS) entry which is preliminary data.</text>
</comment>
<reference evidence="2" key="1">
    <citation type="submission" date="2020-03" db="EMBL/GenBank/DDBJ databases">
        <title>Solimonas marina sp. nov., isolated from deep seawater of the Pacific Ocean.</title>
        <authorList>
            <person name="Liu X."/>
            <person name="Lai Q."/>
            <person name="Sun F."/>
            <person name="Gai Y."/>
            <person name="Li G."/>
            <person name="Shao Z."/>
        </authorList>
    </citation>
    <scope>NUCLEOTIDE SEQUENCE</scope>
    <source>
        <strain evidence="2">C16B3</strain>
    </source>
</reference>
<evidence type="ECO:0000313" key="2">
    <source>
        <dbReference type="EMBL" id="NKF21425.1"/>
    </source>
</evidence>
<dbReference type="AlphaFoldDB" id="A0A970B5D2"/>
<keyword evidence="1" id="KW-0732">Signal</keyword>
<gene>
    <name evidence="2" type="ORF">G7Y82_03775</name>
</gene>
<accession>A0A970B5D2</accession>
<evidence type="ECO:0000313" key="3">
    <source>
        <dbReference type="Proteomes" id="UP000653472"/>
    </source>
</evidence>
<sequence length="96" mass="10113">MKNVVMICAGLLCSAPAFAETAATPAAPELAIGADARAWLDLQKSPSAQVMNTPPVPGEVATEVYQRYVNSFKHPIPEKFSRESYVQSGSSGGSSQ</sequence>
<evidence type="ECO:0000256" key="1">
    <source>
        <dbReference type="SAM" id="SignalP"/>
    </source>
</evidence>
<organism evidence="2 3">
    <name type="scientific">Solimonas marina</name>
    <dbReference type="NCBI Taxonomy" id="2714601"/>
    <lineage>
        <taxon>Bacteria</taxon>
        <taxon>Pseudomonadati</taxon>
        <taxon>Pseudomonadota</taxon>
        <taxon>Gammaproteobacteria</taxon>
        <taxon>Nevskiales</taxon>
        <taxon>Nevskiaceae</taxon>
        <taxon>Solimonas</taxon>
    </lineage>
</organism>
<protein>
    <submittedName>
        <fullName evidence="2">DUF3613 domain-containing protein</fullName>
    </submittedName>
</protein>
<feature type="signal peptide" evidence="1">
    <location>
        <begin position="1"/>
        <end position="19"/>
    </location>
</feature>
<feature type="chain" id="PRO_5038144481" evidence="1">
    <location>
        <begin position="20"/>
        <end position="96"/>
    </location>
</feature>
<dbReference type="Pfam" id="PF12266">
    <property type="entry name" value="DUF3613"/>
    <property type="match status" value="1"/>
</dbReference>
<proteinExistence type="predicted"/>
<keyword evidence="3" id="KW-1185">Reference proteome</keyword>
<dbReference type="Proteomes" id="UP000653472">
    <property type="component" value="Unassembled WGS sequence"/>
</dbReference>
<dbReference type="EMBL" id="JAAVXB010000002">
    <property type="protein sequence ID" value="NKF21425.1"/>
    <property type="molecule type" value="Genomic_DNA"/>
</dbReference>
<dbReference type="RefSeq" id="WP_168146694.1">
    <property type="nucleotide sequence ID" value="NZ_JAAVXB010000002.1"/>
</dbReference>
<dbReference type="InterPro" id="IPR022053">
    <property type="entry name" value="DUF3613"/>
</dbReference>